<reference evidence="2" key="1">
    <citation type="submission" date="2018-05" db="EMBL/GenBank/DDBJ databases">
        <authorList>
            <person name="Lanie J.A."/>
            <person name="Ng W.-L."/>
            <person name="Kazmierczak K.M."/>
            <person name="Andrzejewski T.M."/>
            <person name="Davidsen T.M."/>
            <person name="Wayne K.J."/>
            <person name="Tettelin H."/>
            <person name="Glass J.I."/>
            <person name="Rusch D."/>
            <person name="Podicherti R."/>
            <person name="Tsui H.-C.T."/>
            <person name="Winkler M.E."/>
        </authorList>
    </citation>
    <scope>NUCLEOTIDE SEQUENCE</scope>
</reference>
<feature type="region of interest" description="Disordered" evidence="1">
    <location>
        <begin position="1"/>
        <end position="22"/>
    </location>
</feature>
<feature type="compositionally biased region" description="Basic and acidic residues" evidence="1">
    <location>
        <begin position="1"/>
        <end position="12"/>
    </location>
</feature>
<evidence type="ECO:0000256" key="1">
    <source>
        <dbReference type="SAM" id="MobiDB-lite"/>
    </source>
</evidence>
<protein>
    <submittedName>
        <fullName evidence="2">Uncharacterized protein</fullName>
    </submittedName>
</protein>
<sequence>MKETTLNKDGSPRKTGSGRKKGSNCYQMITIKQLKQFITEDYKIPVKRLWLENVVDNVASDDVESTPVAEEKIEYKIS</sequence>
<proteinExistence type="predicted"/>
<name>A0A381VP67_9ZZZZ</name>
<dbReference type="AlphaFoldDB" id="A0A381VP67"/>
<dbReference type="EMBL" id="UINC01009233">
    <property type="protein sequence ID" value="SVA41427.1"/>
    <property type="molecule type" value="Genomic_DNA"/>
</dbReference>
<gene>
    <name evidence="2" type="ORF">METZ01_LOCUS94281</name>
</gene>
<organism evidence="2">
    <name type="scientific">marine metagenome</name>
    <dbReference type="NCBI Taxonomy" id="408172"/>
    <lineage>
        <taxon>unclassified sequences</taxon>
        <taxon>metagenomes</taxon>
        <taxon>ecological metagenomes</taxon>
    </lineage>
</organism>
<accession>A0A381VP67</accession>
<evidence type="ECO:0000313" key="2">
    <source>
        <dbReference type="EMBL" id="SVA41427.1"/>
    </source>
</evidence>